<dbReference type="Gene3D" id="3.90.1150.10">
    <property type="entry name" value="Aspartate Aminotransferase, domain 1"/>
    <property type="match status" value="1"/>
</dbReference>
<name>A0A2H1VMX3_SPOFR</name>
<proteinExistence type="inferred from homology"/>
<dbReference type="EMBL" id="ODYU01003187">
    <property type="protein sequence ID" value="SOQ41604.1"/>
    <property type="molecule type" value="Genomic_DNA"/>
</dbReference>
<dbReference type="Pfam" id="PF00202">
    <property type="entry name" value="Aminotran_3"/>
    <property type="match status" value="1"/>
</dbReference>
<gene>
    <name evidence="6" type="ORF">SFRICE_016808</name>
</gene>
<dbReference type="PANTHER" id="PTHR43206:SF1">
    <property type="entry name" value="4-AMINOBUTYRATE AMINOTRANSFERASE, MITOCHONDRIAL"/>
    <property type="match status" value="1"/>
</dbReference>
<comment type="cofactor">
    <cofactor evidence="1">
        <name>pyridoxal 5'-phosphate</name>
        <dbReference type="ChEBI" id="CHEBI:597326"/>
    </cofactor>
</comment>
<dbReference type="Gene3D" id="3.40.640.10">
    <property type="entry name" value="Type I PLP-dependent aspartate aminotransferase-like (Major domain)"/>
    <property type="match status" value="1"/>
</dbReference>
<accession>A0A2H1VMX3</accession>
<keyword evidence="5" id="KW-0663">Pyridoxal phosphate</keyword>
<sequence>MTTKRQICNDVFMIHKVKTGSSHRLFRSTLKIRVKLERFCLMKFTLRLLNAYIGYPESFQIGLSNRFESLENCESVVEISNKFVEAVHAQCGSVNLFANYEKCAGNYFADADGNLFLDVYTQISSLPLGYNHPALLNAFRCDREVRALVNRPALGVFPADDWPRKLKDVLLSVAPPGLRHVMTMMCGACSNENAFKAAFILYCTRKRGGKTTFTKEEIRTALLNIPPGCPELSILSFKVLNMNLKVE</sequence>
<reference evidence="6" key="1">
    <citation type="submission" date="2016-07" db="EMBL/GenBank/DDBJ databases">
        <authorList>
            <person name="Bretaudeau A."/>
        </authorList>
    </citation>
    <scope>NUCLEOTIDE SEQUENCE</scope>
    <source>
        <strain evidence="6">Rice</strain>
        <tissue evidence="6">Whole body</tissue>
    </source>
</reference>
<dbReference type="GO" id="GO:0030170">
    <property type="term" value="F:pyridoxal phosphate binding"/>
    <property type="evidence" value="ECO:0007669"/>
    <property type="project" value="InterPro"/>
</dbReference>
<dbReference type="PANTHER" id="PTHR43206">
    <property type="entry name" value="AMINOTRANSFERASE"/>
    <property type="match status" value="1"/>
</dbReference>
<dbReference type="InterPro" id="IPR015424">
    <property type="entry name" value="PyrdxlP-dep_Trfase"/>
</dbReference>
<dbReference type="AlphaFoldDB" id="A0A2H1VMX3"/>
<organism evidence="6">
    <name type="scientific">Spodoptera frugiperda</name>
    <name type="common">Fall armyworm</name>
    <dbReference type="NCBI Taxonomy" id="7108"/>
    <lineage>
        <taxon>Eukaryota</taxon>
        <taxon>Metazoa</taxon>
        <taxon>Ecdysozoa</taxon>
        <taxon>Arthropoda</taxon>
        <taxon>Hexapoda</taxon>
        <taxon>Insecta</taxon>
        <taxon>Pterygota</taxon>
        <taxon>Neoptera</taxon>
        <taxon>Endopterygota</taxon>
        <taxon>Lepidoptera</taxon>
        <taxon>Glossata</taxon>
        <taxon>Ditrysia</taxon>
        <taxon>Noctuoidea</taxon>
        <taxon>Noctuidae</taxon>
        <taxon>Amphipyrinae</taxon>
        <taxon>Spodoptera</taxon>
    </lineage>
</organism>
<evidence type="ECO:0000313" key="6">
    <source>
        <dbReference type="EMBL" id="SOQ41604.1"/>
    </source>
</evidence>
<evidence type="ECO:0000256" key="2">
    <source>
        <dbReference type="ARBA" id="ARBA00008954"/>
    </source>
</evidence>
<comment type="similarity">
    <text evidence="2">Belongs to the class-III pyridoxal-phosphate-dependent aminotransferase family.</text>
</comment>
<dbReference type="SUPFAM" id="SSF53383">
    <property type="entry name" value="PLP-dependent transferases"/>
    <property type="match status" value="1"/>
</dbReference>
<evidence type="ECO:0000256" key="1">
    <source>
        <dbReference type="ARBA" id="ARBA00001933"/>
    </source>
</evidence>
<dbReference type="GO" id="GO:0008483">
    <property type="term" value="F:transaminase activity"/>
    <property type="evidence" value="ECO:0007669"/>
    <property type="project" value="UniProtKB-KW"/>
</dbReference>
<keyword evidence="3" id="KW-0032">Aminotransferase</keyword>
<dbReference type="GO" id="GO:0005739">
    <property type="term" value="C:mitochondrion"/>
    <property type="evidence" value="ECO:0007669"/>
    <property type="project" value="TreeGrafter"/>
</dbReference>
<dbReference type="InterPro" id="IPR005814">
    <property type="entry name" value="Aminotrans_3"/>
</dbReference>
<dbReference type="InterPro" id="IPR015421">
    <property type="entry name" value="PyrdxlP-dep_Trfase_major"/>
</dbReference>
<evidence type="ECO:0000256" key="5">
    <source>
        <dbReference type="ARBA" id="ARBA00022898"/>
    </source>
</evidence>
<keyword evidence="4" id="KW-0808">Transferase</keyword>
<dbReference type="GO" id="GO:0009450">
    <property type="term" value="P:gamma-aminobutyric acid catabolic process"/>
    <property type="evidence" value="ECO:0007669"/>
    <property type="project" value="TreeGrafter"/>
</dbReference>
<protein>
    <submittedName>
        <fullName evidence="6">SFRICE_016808</fullName>
    </submittedName>
</protein>
<evidence type="ECO:0000256" key="4">
    <source>
        <dbReference type="ARBA" id="ARBA00022679"/>
    </source>
</evidence>
<dbReference type="InterPro" id="IPR015422">
    <property type="entry name" value="PyrdxlP-dep_Trfase_small"/>
</dbReference>
<evidence type="ECO:0000256" key="3">
    <source>
        <dbReference type="ARBA" id="ARBA00022576"/>
    </source>
</evidence>